<comment type="subcellular location">
    <subcellularLocation>
        <location evidence="1">Cell membrane</location>
        <topology evidence="1">Multi-pass membrane protein</topology>
    </subcellularLocation>
</comment>
<feature type="domain" description="ABC transmembrane type-1" evidence="11">
    <location>
        <begin position="67"/>
        <end position="365"/>
    </location>
</feature>
<dbReference type="Proteomes" id="UP000239089">
    <property type="component" value="Unassembled WGS sequence"/>
</dbReference>
<dbReference type="PROSITE" id="PS50929">
    <property type="entry name" value="ABC_TM1F"/>
    <property type="match status" value="1"/>
</dbReference>
<dbReference type="PROSITE" id="PS50893">
    <property type="entry name" value="ABC_TRANSPORTER_2"/>
    <property type="match status" value="1"/>
</dbReference>
<evidence type="ECO:0000256" key="3">
    <source>
        <dbReference type="ARBA" id="ARBA00022448"/>
    </source>
</evidence>
<feature type="transmembrane region" description="Helical" evidence="9">
    <location>
        <begin position="306"/>
        <end position="327"/>
    </location>
</feature>
<evidence type="ECO:0000259" key="11">
    <source>
        <dbReference type="PROSITE" id="PS50929"/>
    </source>
</evidence>
<dbReference type="PROSITE" id="PS00675">
    <property type="entry name" value="SIGMA54_INTERACT_1"/>
    <property type="match status" value="1"/>
</dbReference>
<keyword evidence="13" id="KW-1185">Reference proteome</keyword>
<name>A0A2S6N3R4_9HYPH</name>
<feature type="transmembrane region" description="Helical" evidence="9">
    <location>
        <begin position="220"/>
        <end position="241"/>
    </location>
</feature>
<dbReference type="CDD" id="cd03223">
    <property type="entry name" value="ABCD_peroxisomal_ALDP"/>
    <property type="match status" value="1"/>
</dbReference>
<keyword evidence="4 9" id="KW-0812">Transmembrane</keyword>
<evidence type="ECO:0000256" key="2">
    <source>
        <dbReference type="ARBA" id="ARBA00005417"/>
    </source>
</evidence>
<dbReference type="SUPFAM" id="SSF90123">
    <property type="entry name" value="ABC transporter transmembrane region"/>
    <property type="match status" value="1"/>
</dbReference>
<dbReference type="GO" id="GO:0016887">
    <property type="term" value="F:ATP hydrolysis activity"/>
    <property type="evidence" value="ECO:0007669"/>
    <property type="project" value="InterPro"/>
</dbReference>
<evidence type="ECO:0000313" key="12">
    <source>
        <dbReference type="EMBL" id="PPQ29264.1"/>
    </source>
</evidence>
<dbReference type="Gene3D" id="1.20.1560.10">
    <property type="entry name" value="ABC transporter type 1, transmembrane domain"/>
    <property type="match status" value="1"/>
</dbReference>
<keyword evidence="8 9" id="KW-0472">Membrane</keyword>
<dbReference type="InterPro" id="IPR003593">
    <property type="entry name" value="AAA+_ATPase"/>
</dbReference>
<evidence type="ECO:0000256" key="7">
    <source>
        <dbReference type="ARBA" id="ARBA00022989"/>
    </source>
</evidence>
<evidence type="ECO:0000256" key="1">
    <source>
        <dbReference type="ARBA" id="ARBA00004651"/>
    </source>
</evidence>
<keyword evidence="7 9" id="KW-1133">Transmembrane helix</keyword>
<evidence type="ECO:0000256" key="5">
    <source>
        <dbReference type="ARBA" id="ARBA00022741"/>
    </source>
</evidence>
<dbReference type="PANTHER" id="PTHR11384">
    <property type="entry name" value="ATP-BINDING CASSETTE, SUB-FAMILY D MEMBER"/>
    <property type="match status" value="1"/>
</dbReference>
<dbReference type="PANTHER" id="PTHR11384:SF59">
    <property type="entry name" value="LYSOSOMAL COBALAMIN TRANSPORTER ABCD4"/>
    <property type="match status" value="1"/>
</dbReference>
<evidence type="ECO:0000256" key="8">
    <source>
        <dbReference type="ARBA" id="ARBA00023136"/>
    </source>
</evidence>
<evidence type="ECO:0000256" key="4">
    <source>
        <dbReference type="ARBA" id="ARBA00022692"/>
    </source>
</evidence>
<dbReference type="SUPFAM" id="SSF52540">
    <property type="entry name" value="P-loop containing nucleoside triphosphate hydrolases"/>
    <property type="match status" value="1"/>
</dbReference>
<feature type="transmembrane region" description="Helical" evidence="9">
    <location>
        <begin position="101"/>
        <end position="125"/>
    </location>
</feature>
<proteinExistence type="inferred from homology"/>
<evidence type="ECO:0008006" key="14">
    <source>
        <dbReference type="Google" id="ProtNLM"/>
    </source>
</evidence>
<dbReference type="InterPro" id="IPR011527">
    <property type="entry name" value="ABC1_TM_dom"/>
</dbReference>
<dbReference type="InterPro" id="IPR017871">
    <property type="entry name" value="ABC_transporter-like_CS"/>
</dbReference>
<dbReference type="PROSITE" id="PS00211">
    <property type="entry name" value="ABC_TRANSPORTER_1"/>
    <property type="match status" value="1"/>
</dbReference>
<comment type="similarity">
    <text evidence="2">Belongs to the ABC transporter superfamily.</text>
</comment>
<evidence type="ECO:0000256" key="6">
    <source>
        <dbReference type="ARBA" id="ARBA00022840"/>
    </source>
</evidence>
<evidence type="ECO:0000256" key="9">
    <source>
        <dbReference type="SAM" id="Phobius"/>
    </source>
</evidence>
<dbReference type="InterPro" id="IPR003439">
    <property type="entry name" value="ABC_transporter-like_ATP-bd"/>
</dbReference>
<evidence type="ECO:0000259" key="10">
    <source>
        <dbReference type="PROSITE" id="PS50893"/>
    </source>
</evidence>
<protein>
    <recommendedName>
        <fullName evidence="14">ABC transporter ATP-binding protein</fullName>
    </recommendedName>
</protein>
<dbReference type="SMART" id="SM00382">
    <property type="entry name" value="AAA"/>
    <property type="match status" value="1"/>
</dbReference>
<dbReference type="InterPro" id="IPR036640">
    <property type="entry name" value="ABC1_TM_sf"/>
</dbReference>
<dbReference type="AlphaFoldDB" id="A0A2S6N3R4"/>
<accession>A0A2S6N3R4</accession>
<dbReference type="GO" id="GO:0005886">
    <property type="term" value="C:plasma membrane"/>
    <property type="evidence" value="ECO:0007669"/>
    <property type="project" value="UniProtKB-SubCell"/>
</dbReference>
<sequence length="642" mass="70918">MRKRPGPERSGGGLERDWNERSSTMADIGAAGDQTNVKTMELPSFWRFTWGFWSGATRVKAWAFTSLIMILVATSVTLVYAVNVWQKHFFDALQQHHIQDIYASIIKLIALLAAVALVGVAQNAARMGLQVEWRRWVADRLIRRWMSDRTYYKLTVASGECDNPEARMTEDARLALEPVIDLSIGFLHAVLSAGAFLGVLALVGGALHYEVGGLTLNLPFGFVIVALLYAAAMSSLSYFVGRPLIAAVQEKNQSEASLRYELTRVRESAESIALICGDDEERRTLLGASDSLIARWWRIIAAQSSLIGLVNANVVILPLVPLVFGASKFIADGMSLGDLIQVAAAFVQVQMALNWIMDNFIRLAEWRASANRVMEMVGNMDCLDAGLGGAEGGSIKVTRDDGDTLRLENVIVRRDDGAVVIHEAENIIHRGDRVMVSGESGAGKSTLIRAIAGLWPWGQGEIIIPRAWSVMFLPQSPYLPLGTLRAAVAYPRAADEITVREASDALRAVGLEQFVERLDEEDRWDRILSGGERQRIAFARVLLSKPDLVVMDEATSALDEESQSRVMITFMEALPRASAISVAHRPSLAAFHNRTMSLRRVGDGVKLVSDRQRMPRYAPKWRWLEDIGLAHDIADPRSARTL</sequence>
<evidence type="ECO:0000313" key="13">
    <source>
        <dbReference type="Proteomes" id="UP000239089"/>
    </source>
</evidence>
<dbReference type="GO" id="GO:0140359">
    <property type="term" value="F:ABC-type transporter activity"/>
    <property type="evidence" value="ECO:0007669"/>
    <property type="project" value="InterPro"/>
</dbReference>
<reference evidence="12 13" key="1">
    <citation type="journal article" date="2018" name="Arch. Microbiol.">
        <title>New insights into the metabolic potential of the phototrophic purple bacterium Rhodopila globiformis DSM 161(T) from its draft genome sequence and evidence for a vanadium-dependent nitrogenase.</title>
        <authorList>
            <person name="Imhoff J.F."/>
            <person name="Rahn T."/>
            <person name="Kunzel S."/>
            <person name="Neulinger S.C."/>
        </authorList>
    </citation>
    <scope>NUCLEOTIDE SEQUENCE [LARGE SCALE GENOMIC DNA]</scope>
    <source>
        <strain evidence="12 13">DSM 16996</strain>
    </source>
</reference>
<dbReference type="InterPro" id="IPR025662">
    <property type="entry name" value="Sigma_54_int_dom_ATP-bd_1"/>
</dbReference>
<keyword evidence="3" id="KW-0813">Transport</keyword>
<dbReference type="Pfam" id="PF00005">
    <property type="entry name" value="ABC_tran"/>
    <property type="match status" value="1"/>
</dbReference>
<dbReference type="GO" id="GO:0005524">
    <property type="term" value="F:ATP binding"/>
    <property type="evidence" value="ECO:0007669"/>
    <property type="project" value="UniProtKB-KW"/>
</dbReference>
<keyword evidence="5" id="KW-0547">Nucleotide-binding</keyword>
<organism evidence="12 13">
    <name type="scientific">Rhodoblastus sphagnicola</name>
    <dbReference type="NCBI Taxonomy" id="333368"/>
    <lineage>
        <taxon>Bacteria</taxon>
        <taxon>Pseudomonadati</taxon>
        <taxon>Pseudomonadota</taxon>
        <taxon>Alphaproteobacteria</taxon>
        <taxon>Hyphomicrobiales</taxon>
        <taxon>Rhodoblastaceae</taxon>
        <taxon>Rhodoblastus</taxon>
    </lineage>
</organism>
<gene>
    <name evidence="12" type="ORF">CCR94_15760</name>
</gene>
<dbReference type="InterPro" id="IPR027417">
    <property type="entry name" value="P-loop_NTPase"/>
</dbReference>
<feature type="transmembrane region" description="Helical" evidence="9">
    <location>
        <begin position="186"/>
        <end position="208"/>
    </location>
</feature>
<dbReference type="InterPro" id="IPR050835">
    <property type="entry name" value="ABC_transporter_sub-D"/>
</dbReference>
<comment type="caution">
    <text evidence="12">The sequence shown here is derived from an EMBL/GenBank/DDBJ whole genome shotgun (WGS) entry which is preliminary data.</text>
</comment>
<dbReference type="Gene3D" id="3.40.50.300">
    <property type="entry name" value="P-loop containing nucleotide triphosphate hydrolases"/>
    <property type="match status" value="1"/>
</dbReference>
<feature type="transmembrane region" description="Helical" evidence="9">
    <location>
        <begin position="61"/>
        <end position="81"/>
    </location>
</feature>
<keyword evidence="6" id="KW-0067">ATP-binding</keyword>
<dbReference type="Pfam" id="PF06472">
    <property type="entry name" value="ABC_membrane_2"/>
    <property type="match status" value="1"/>
</dbReference>
<feature type="domain" description="ABC transporter" evidence="10">
    <location>
        <begin position="405"/>
        <end position="626"/>
    </location>
</feature>
<dbReference type="EMBL" id="NHSJ01000096">
    <property type="protein sequence ID" value="PPQ29264.1"/>
    <property type="molecule type" value="Genomic_DNA"/>
</dbReference>